<dbReference type="EMBL" id="UGOG01000001">
    <property type="protein sequence ID" value="STX64211.1"/>
    <property type="molecule type" value="Genomic_DNA"/>
</dbReference>
<organism evidence="2 4">
    <name type="scientific">Legionella moravica</name>
    <dbReference type="NCBI Taxonomy" id="39962"/>
    <lineage>
        <taxon>Bacteria</taxon>
        <taxon>Pseudomonadati</taxon>
        <taxon>Pseudomonadota</taxon>
        <taxon>Gammaproteobacteria</taxon>
        <taxon>Legionellales</taxon>
        <taxon>Legionellaceae</taxon>
        <taxon>Legionella</taxon>
    </lineage>
</organism>
<evidence type="ECO:0000313" key="2">
    <source>
        <dbReference type="EMBL" id="STX64211.1"/>
    </source>
</evidence>
<dbReference type="SUPFAM" id="SSF48403">
    <property type="entry name" value="Ankyrin repeat"/>
    <property type="match status" value="1"/>
</dbReference>
<evidence type="ECO:0000313" key="3">
    <source>
        <dbReference type="Proteomes" id="UP000054985"/>
    </source>
</evidence>
<keyword evidence="3" id="KW-1185">Reference proteome</keyword>
<dbReference type="Gene3D" id="1.25.40.20">
    <property type="entry name" value="Ankyrin repeat-containing domain"/>
    <property type="match status" value="1"/>
</dbReference>
<name>A0A378K8Q1_9GAMM</name>
<sequence length="96" mass="10574">MTNPKVAELLASLGASINELKMTSHVVLSSPYFVNRIVDEEQFHMKVPDRYGRGPLFQLAQGASLRLYLETLSTLLTKNIDVSINNADSSGQTALH</sequence>
<gene>
    <name evidence="1" type="ORF">Lmor_1888</name>
    <name evidence="2" type="ORF">NCTC12239_03173</name>
</gene>
<dbReference type="Proteomes" id="UP000254040">
    <property type="component" value="Unassembled WGS sequence"/>
</dbReference>
<protein>
    <submittedName>
        <fullName evidence="2">Uncharacterized protein</fullName>
    </submittedName>
</protein>
<dbReference type="InterPro" id="IPR036770">
    <property type="entry name" value="Ankyrin_rpt-contain_sf"/>
</dbReference>
<dbReference type="RefSeq" id="WP_028382934.1">
    <property type="nucleotide sequence ID" value="NZ_CAAAJG010000068.1"/>
</dbReference>
<reference evidence="1 3" key="1">
    <citation type="submission" date="2015-11" db="EMBL/GenBank/DDBJ databases">
        <title>Genomic analysis of 38 Legionella species identifies large and diverse effector repertoires.</title>
        <authorList>
            <person name="Burstein D."/>
            <person name="Amaro F."/>
            <person name="Zusman T."/>
            <person name="Lifshitz Z."/>
            <person name="Cohen O."/>
            <person name="Gilbert J.A."/>
            <person name="Pupko T."/>
            <person name="Shuman H.A."/>
            <person name="Segal G."/>
        </authorList>
    </citation>
    <scope>NUCLEOTIDE SEQUENCE [LARGE SCALE GENOMIC DNA]</scope>
    <source>
        <strain evidence="1 3">ATCC 43877</strain>
    </source>
</reference>
<dbReference type="AlphaFoldDB" id="A0A378K8Q1"/>
<proteinExistence type="predicted"/>
<dbReference type="EMBL" id="LNYN01000020">
    <property type="protein sequence ID" value="KTD34491.1"/>
    <property type="molecule type" value="Genomic_DNA"/>
</dbReference>
<reference evidence="2 4" key="2">
    <citation type="submission" date="2018-06" db="EMBL/GenBank/DDBJ databases">
        <authorList>
            <consortium name="Pathogen Informatics"/>
            <person name="Doyle S."/>
        </authorList>
    </citation>
    <scope>NUCLEOTIDE SEQUENCE [LARGE SCALE GENOMIC DNA]</scope>
    <source>
        <strain evidence="2 4">NCTC12239</strain>
    </source>
</reference>
<evidence type="ECO:0000313" key="1">
    <source>
        <dbReference type="EMBL" id="KTD34491.1"/>
    </source>
</evidence>
<accession>A0A378K8Q1</accession>
<dbReference type="Proteomes" id="UP000054985">
    <property type="component" value="Unassembled WGS sequence"/>
</dbReference>
<evidence type="ECO:0000313" key="4">
    <source>
        <dbReference type="Proteomes" id="UP000254040"/>
    </source>
</evidence>